<keyword evidence="3" id="KW-0378">Hydrolase</keyword>
<keyword evidence="6" id="KW-0732">Signal</keyword>
<evidence type="ECO:0000256" key="3">
    <source>
        <dbReference type="ARBA" id="ARBA00022801"/>
    </source>
</evidence>
<evidence type="ECO:0000259" key="7">
    <source>
        <dbReference type="Pfam" id="PF00675"/>
    </source>
</evidence>
<dbReference type="PANTHER" id="PTHR43690:SF17">
    <property type="entry name" value="PROTEIN YHJJ"/>
    <property type="match status" value="1"/>
</dbReference>
<sequence>MRRHRLFSLGLASLLLALGTAQAQAPLPSTFILDNGLQVVVQHDPRAPVVTAQLVVRVGSSHEPPGQSGLSHALEHLLFRGSEKTEPGEFSRIVERLGGRDNAYTTPDYTVYHLTLPSERLEVALELGADLLSGARLADEEFVREIEAVLAERRESIDDFPTERLHELWLAQAFPASGYRTPVIGWPQDIERLSPNALRNWYRSWYAPNNASLVVVGDVQGEQVKKLAERHFGRLPARQLPTSMPPLELQNPGARTVHIEDLHSTPYLLMGFNVPSRATAQAPQDVAALRLTAALLASGRSARLPLRLEREQPLLQQIDVRYAAIARGDALFSLSAHINASQPAPLATLEHALRAQLQQLKDTPPTVAEVERARNRLLADEVFARDALEGQAGDLAEYLGSALPLAWRADAETELHAVTAQQVQHVAQTYFTRERLTTAYLTTPEPPHE</sequence>
<proteinExistence type="inferred from homology"/>
<organism evidence="9 10">
    <name type="scientific">Pseudomonas fontis</name>
    <dbReference type="NCBI Taxonomy" id="2942633"/>
    <lineage>
        <taxon>Bacteria</taxon>
        <taxon>Pseudomonadati</taxon>
        <taxon>Pseudomonadota</taxon>
        <taxon>Gammaproteobacteria</taxon>
        <taxon>Pseudomonadales</taxon>
        <taxon>Pseudomonadaceae</taxon>
        <taxon>Pseudomonas</taxon>
    </lineage>
</organism>
<dbReference type="EMBL" id="JAMDGY010000024">
    <property type="protein sequence ID" value="MDD0990911.1"/>
    <property type="molecule type" value="Genomic_DNA"/>
</dbReference>
<accession>A0ABT5NRY0</accession>
<dbReference type="RefSeq" id="WP_273909933.1">
    <property type="nucleotide sequence ID" value="NZ_JAMDGX010000020.1"/>
</dbReference>
<evidence type="ECO:0000256" key="6">
    <source>
        <dbReference type="SAM" id="SignalP"/>
    </source>
</evidence>
<dbReference type="InterPro" id="IPR011765">
    <property type="entry name" value="Pept_M16_N"/>
</dbReference>
<name>A0ABT5NRY0_9PSED</name>
<evidence type="ECO:0000256" key="2">
    <source>
        <dbReference type="ARBA" id="ARBA00022670"/>
    </source>
</evidence>
<dbReference type="Pfam" id="PF05193">
    <property type="entry name" value="Peptidase_M16_C"/>
    <property type="match status" value="1"/>
</dbReference>
<keyword evidence="5" id="KW-0482">Metalloprotease</keyword>
<evidence type="ECO:0000259" key="8">
    <source>
        <dbReference type="Pfam" id="PF05193"/>
    </source>
</evidence>
<feature type="chain" id="PRO_5046075986" evidence="6">
    <location>
        <begin position="24"/>
        <end position="449"/>
    </location>
</feature>
<gene>
    <name evidence="9" type="ORF">M5G11_10225</name>
</gene>
<protein>
    <submittedName>
        <fullName evidence="9">Insulinase family protein</fullName>
    </submittedName>
</protein>
<evidence type="ECO:0000256" key="5">
    <source>
        <dbReference type="ARBA" id="ARBA00023049"/>
    </source>
</evidence>
<dbReference type="InterPro" id="IPR007863">
    <property type="entry name" value="Peptidase_M16_C"/>
</dbReference>
<evidence type="ECO:0000256" key="4">
    <source>
        <dbReference type="ARBA" id="ARBA00022833"/>
    </source>
</evidence>
<keyword evidence="10" id="KW-1185">Reference proteome</keyword>
<dbReference type="InterPro" id="IPR011249">
    <property type="entry name" value="Metalloenz_LuxS/M16"/>
</dbReference>
<dbReference type="Proteomes" id="UP001148203">
    <property type="component" value="Unassembled WGS sequence"/>
</dbReference>
<feature type="signal peptide" evidence="6">
    <location>
        <begin position="1"/>
        <end position="23"/>
    </location>
</feature>
<dbReference type="Gene3D" id="3.30.830.10">
    <property type="entry name" value="Metalloenzyme, LuxS/M16 peptidase-like"/>
    <property type="match status" value="2"/>
</dbReference>
<dbReference type="Pfam" id="PF00675">
    <property type="entry name" value="Peptidase_M16"/>
    <property type="match status" value="1"/>
</dbReference>
<evidence type="ECO:0000313" key="9">
    <source>
        <dbReference type="EMBL" id="MDD0990911.1"/>
    </source>
</evidence>
<reference evidence="9 10" key="1">
    <citation type="submission" date="2022-05" db="EMBL/GenBank/DDBJ databases">
        <title>Novel Pseudomonas spp. Isolated from a Rainbow Trout Aquaculture Facility.</title>
        <authorList>
            <person name="Testerman T."/>
            <person name="Graf J."/>
        </authorList>
    </citation>
    <scope>NUCLEOTIDE SEQUENCE [LARGE SCALE GENOMIC DNA]</scope>
    <source>
        <strain evidence="9 10">ID681</strain>
    </source>
</reference>
<keyword evidence="4" id="KW-0862">Zinc</keyword>
<feature type="domain" description="Peptidase M16 N-terminal" evidence="7">
    <location>
        <begin position="39"/>
        <end position="175"/>
    </location>
</feature>
<dbReference type="PANTHER" id="PTHR43690">
    <property type="entry name" value="NARDILYSIN"/>
    <property type="match status" value="1"/>
</dbReference>
<keyword evidence="2" id="KW-0645">Protease</keyword>
<dbReference type="InterPro" id="IPR050626">
    <property type="entry name" value="Peptidase_M16"/>
</dbReference>
<comment type="caution">
    <text evidence="9">The sequence shown here is derived from an EMBL/GenBank/DDBJ whole genome shotgun (WGS) entry which is preliminary data.</text>
</comment>
<feature type="domain" description="Peptidase M16 C-terminal" evidence="8">
    <location>
        <begin position="193"/>
        <end position="377"/>
    </location>
</feature>
<evidence type="ECO:0000256" key="1">
    <source>
        <dbReference type="ARBA" id="ARBA00007261"/>
    </source>
</evidence>
<dbReference type="SUPFAM" id="SSF63411">
    <property type="entry name" value="LuxS/MPP-like metallohydrolase"/>
    <property type="match status" value="2"/>
</dbReference>
<comment type="similarity">
    <text evidence="1">Belongs to the peptidase M16 family.</text>
</comment>
<evidence type="ECO:0000313" key="10">
    <source>
        <dbReference type="Proteomes" id="UP001148203"/>
    </source>
</evidence>